<dbReference type="STRING" id="442341.SAMN04487959_13114"/>
<evidence type="ECO:0000256" key="2">
    <source>
        <dbReference type="SAM" id="Phobius"/>
    </source>
</evidence>
<organism evidence="3 4">
    <name type="scientific">Modicisalibacter xianhensis</name>
    <dbReference type="NCBI Taxonomy" id="442341"/>
    <lineage>
        <taxon>Bacteria</taxon>
        <taxon>Pseudomonadati</taxon>
        <taxon>Pseudomonadota</taxon>
        <taxon>Gammaproteobacteria</taxon>
        <taxon>Oceanospirillales</taxon>
        <taxon>Halomonadaceae</taxon>
        <taxon>Modicisalibacter</taxon>
    </lineage>
</organism>
<name>A0A1I3GFS7_9GAMM</name>
<feature type="region of interest" description="Disordered" evidence="1">
    <location>
        <begin position="92"/>
        <end position="127"/>
    </location>
</feature>
<evidence type="ECO:0000313" key="4">
    <source>
        <dbReference type="Proteomes" id="UP000199040"/>
    </source>
</evidence>
<proteinExistence type="predicted"/>
<keyword evidence="4" id="KW-1185">Reference proteome</keyword>
<keyword evidence="2" id="KW-0812">Transmembrane</keyword>
<sequence>MLDWISQHSKALGVFTNFGTLLIWLVYAQLLYLGFRRQRRPRLIINRGRKKDIDALCIISNMSAESIFIEYIIAELKTSEGTITMDVTDFEQEYSEEDDPRNADDERQRRTLTPGNVGENTRQGPLDSGGFLHIGTFDGLIKRLARDEGIEMAGHRPKDANIQFECLTIRIIGVYGPEDMPVGAERSFDLIDNEHYCALTPVTWDTQRLASMRQRRKLRRMVAELNSKNFTSSSSIRRARSETDSAR</sequence>
<keyword evidence="2" id="KW-1133">Transmembrane helix</keyword>
<dbReference type="RefSeq" id="WP_092850604.1">
    <property type="nucleotide sequence ID" value="NZ_FOPY01000031.1"/>
</dbReference>
<gene>
    <name evidence="3" type="ORF">SAMN04487959_13114</name>
</gene>
<protein>
    <submittedName>
        <fullName evidence="3">Uncharacterized protein</fullName>
    </submittedName>
</protein>
<feature type="transmembrane region" description="Helical" evidence="2">
    <location>
        <begin position="12"/>
        <end position="35"/>
    </location>
</feature>
<evidence type="ECO:0000313" key="3">
    <source>
        <dbReference type="EMBL" id="SFI22348.1"/>
    </source>
</evidence>
<feature type="compositionally biased region" description="Polar residues" evidence="1">
    <location>
        <begin position="111"/>
        <end position="123"/>
    </location>
</feature>
<feature type="compositionally biased region" description="Basic and acidic residues" evidence="1">
    <location>
        <begin position="100"/>
        <end position="109"/>
    </location>
</feature>
<dbReference type="EMBL" id="FOPY01000031">
    <property type="protein sequence ID" value="SFI22348.1"/>
    <property type="molecule type" value="Genomic_DNA"/>
</dbReference>
<keyword evidence="2" id="KW-0472">Membrane</keyword>
<dbReference type="AlphaFoldDB" id="A0A1I3GFS7"/>
<accession>A0A1I3GFS7</accession>
<dbReference type="Proteomes" id="UP000199040">
    <property type="component" value="Unassembled WGS sequence"/>
</dbReference>
<reference evidence="3 4" key="1">
    <citation type="submission" date="2016-10" db="EMBL/GenBank/DDBJ databases">
        <authorList>
            <person name="de Groot N.N."/>
        </authorList>
    </citation>
    <scope>NUCLEOTIDE SEQUENCE [LARGE SCALE GENOMIC DNA]</scope>
    <source>
        <strain evidence="3 4">CGMCC 1.6848</strain>
    </source>
</reference>
<evidence type="ECO:0000256" key="1">
    <source>
        <dbReference type="SAM" id="MobiDB-lite"/>
    </source>
</evidence>